<feature type="coiled-coil region" evidence="1">
    <location>
        <begin position="232"/>
        <end position="259"/>
    </location>
</feature>
<feature type="compositionally biased region" description="Low complexity" evidence="2">
    <location>
        <begin position="77"/>
        <end position="92"/>
    </location>
</feature>
<dbReference type="AlphaFoldDB" id="A0A0G4FY79"/>
<keyword evidence="3" id="KW-0812">Transmembrane</keyword>
<dbReference type="VEuPathDB" id="CryptoDB:Vbra_16444"/>
<accession>A0A0G4FY79</accession>
<dbReference type="EMBL" id="CDMY01000527">
    <property type="protein sequence ID" value="CEM20397.1"/>
    <property type="molecule type" value="Genomic_DNA"/>
</dbReference>
<evidence type="ECO:0000256" key="1">
    <source>
        <dbReference type="SAM" id="Coils"/>
    </source>
</evidence>
<dbReference type="Proteomes" id="UP000041254">
    <property type="component" value="Unassembled WGS sequence"/>
</dbReference>
<name>A0A0G4FY79_VITBC</name>
<sequence>MYALVDLFESAKGMKACFKCTNDAERELWYDAILDEVTKLRTRAGLAAAAAASVVHAQPSVQQPSILRESIVLPPSGKGAADKSAGAAAVSGKEADGRASQSARRVSLGHMAAARAASVGEDWDKLASKTNSNVKKKLVASRLAAKRGESSDSVGEEPGAVESSSRLTIPTLYERPFAAPQHVVDRRITSPFREHTVHSGGQEAAHGSHEIVTESDPSVSSVSPDVRAALHAGRLEDLKQRYEARMNSTEGEVDTLSEHQRLSAYLQGHPLPVRVAIAPPPSGAVWTFADELQNGTEDIEVVQDRDKTAGDRVARRARTLEERGPWQVIVTGRHSSRHRCLHFIFADSSAAPTLGLSGRIAAHHVGTSIIPPDADLTREVGVQVGRPLVNYLPAIPLYPAAAPRPALVPAPIIIYHPPIVDWVPLPKRESRRAAELAKRRREEAELLWAERGCWLCLACLAISATCRPKPPGVGRKRHRCLHFISVESSTPLPQLLLFIQSVTRCHCQPTDQHCGRPSEQPALSERRDRLLFLNATTVVVPETVEYRREVDGLSASYTEDRDSHIIMLSPSLTITLIWVLCARRGRRRRRIRGRHAVALRRSRSSPALLVRHRQLDGQAAGGYVAAAAVQQEAPQGPFYIRAHPVHPAVAAAQPQPANAHPTAPMLHVIVQPVHHMHYMILPPPPVVPVLLPPPQPAMDDWMPLPAREHARKMQAYQVLMAYLLA</sequence>
<evidence type="ECO:0000256" key="2">
    <source>
        <dbReference type="SAM" id="MobiDB-lite"/>
    </source>
</evidence>
<keyword evidence="3" id="KW-0472">Membrane</keyword>
<proteinExistence type="predicted"/>
<reference evidence="4 5" key="1">
    <citation type="submission" date="2014-11" db="EMBL/GenBank/DDBJ databases">
        <authorList>
            <person name="Zhu J."/>
            <person name="Qi W."/>
            <person name="Song R."/>
        </authorList>
    </citation>
    <scope>NUCLEOTIDE SEQUENCE [LARGE SCALE GENOMIC DNA]</scope>
</reference>
<feature type="transmembrane region" description="Helical" evidence="3">
    <location>
        <begin position="564"/>
        <end position="582"/>
    </location>
</feature>
<gene>
    <name evidence="4" type="ORF">Vbra_16444</name>
</gene>
<evidence type="ECO:0000313" key="5">
    <source>
        <dbReference type="Proteomes" id="UP000041254"/>
    </source>
</evidence>
<evidence type="ECO:0000313" key="4">
    <source>
        <dbReference type="EMBL" id="CEM20397.1"/>
    </source>
</evidence>
<protein>
    <recommendedName>
        <fullName evidence="6">PH domain-containing protein</fullName>
    </recommendedName>
</protein>
<organism evidence="4 5">
    <name type="scientific">Vitrella brassicaformis (strain CCMP3155)</name>
    <dbReference type="NCBI Taxonomy" id="1169540"/>
    <lineage>
        <taxon>Eukaryota</taxon>
        <taxon>Sar</taxon>
        <taxon>Alveolata</taxon>
        <taxon>Colpodellida</taxon>
        <taxon>Vitrellaceae</taxon>
        <taxon>Vitrella</taxon>
    </lineage>
</organism>
<keyword evidence="1" id="KW-0175">Coiled coil</keyword>
<dbReference type="InParanoid" id="A0A0G4FY79"/>
<feature type="region of interest" description="Disordered" evidence="2">
    <location>
        <begin position="77"/>
        <end position="104"/>
    </location>
</feature>
<evidence type="ECO:0008006" key="6">
    <source>
        <dbReference type="Google" id="ProtNLM"/>
    </source>
</evidence>
<keyword evidence="3" id="KW-1133">Transmembrane helix</keyword>
<feature type="region of interest" description="Disordered" evidence="2">
    <location>
        <begin position="199"/>
        <end position="222"/>
    </location>
</feature>
<keyword evidence="5" id="KW-1185">Reference proteome</keyword>
<feature type="region of interest" description="Disordered" evidence="2">
    <location>
        <begin position="142"/>
        <end position="166"/>
    </location>
</feature>
<evidence type="ECO:0000256" key="3">
    <source>
        <dbReference type="SAM" id="Phobius"/>
    </source>
</evidence>